<sequence length="222" mass="25368">MEGAWKLTYLDGEAITNREVIKIVKDGYFALGSRDVVDNSFLGAAGGEYRIENEKLIEIRDFDTYDDSKIGIEHQYLMTWVNESRIQLSSASSQKVWERVSVNNDDLDGNWVITGRQRDGEMRTMIPGDRRTIKILGGGRFQWIAFNSATKTFGASGGGTYTAQNGIYTERIRFFSKDKNRVGADLEFDYEVINGEWHHRGNSSKGQSIYEIWSPYQEAYQK</sequence>
<dbReference type="AlphaFoldDB" id="N1WS56"/>
<accession>N1WS56</accession>
<dbReference type="Gene3D" id="2.40.128.490">
    <property type="entry name" value="Uncharacterised protein PF14869, DUF4488"/>
    <property type="match status" value="1"/>
</dbReference>
<name>N1WS56_9FLAO</name>
<evidence type="ECO:0000313" key="2">
    <source>
        <dbReference type="Proteomes" id="UP000012317"/>
    </source>
</evidence>
<organism evidence="1 2">
    <name type="scientific">Psychroflexus gondwanensis ACAM 44</name>
    <dbReference type="NCBI Taxonomy" id="1189619"/>
    <lineage>
        <taxon>Bacteria</taxon>
        <taxon>Pseudomonadati</taxon>
        <taxon>Bacteroidota</taxon>
        <taxon>Flavobacteriia</taxon>
        <taxon>Flavobacteriales</taxon>
        <taxon>Flavobacteriaceae</taxon>
        <taxon>Psychroflexus</taxon>
    </lineage>
</organism>
<dbReference type="Proteomes" id="UP000012317">
    <property type="component" value="Unassembled WGS sequence"/>
</dbReference>
<dbReference type="eggNOG" id="ENOG502Z7YB">
    <property type="taxonomic scope" value="Bacteria"/>
</dbReference>
<gene>
    <name evidence="1" type="ORF">pgond44_13773</name>
</gene>
<reference evidence="1 2" key="1">
    <citation type="journal article" date="2014" name="Genome Biol. Evol.">
        <title>Extensive gene acquisition in the extremely psychrophilic bacterial species Psychroflexus torquis and the link to sea-ice ecosystem specialism.</title>
        <authorList>
            <person name="Feng S."/>
            <person name="Powell S.M."/>
            <person name="Wilson R."/>
            <person name="Bowman J.P."/>
        </authorList>
    </citation>
    <scope>NUCLEOTIDE SEQUENCE [LARGE SCALE GENOMIC DNA]</scope>
    <source>
        <strain evidence="1 2">ACAM 44</strain>
    </source>
</reference>
<dbReference type="STRING" id="1189619.pgond44_13773"/>
<proteinExistence type="predicted"/>
<dbReference type="PATRIC" id="fig|1189619.4.peg.2838"/>
<evidence type="ECO:0000313" key="1">
    <source>
        <dbReference type="EMBL" id="EMY80047.1"/>
    </source>
</evidence>
<protein>
    <recommendedName>
        <fullName evidence="3">Membrane or secreted protein</fullName>
    </recommendedName>
</protein>
<comment type="caution">
    <text evidence="1">The sequence shown here is derived from an EMBL/GenBank/DDBJ whole genome shotgun (WGS) entry which is preliminary data.</text>
</comment>
<evidence type="ECO:0008006" key="3">
    <source>
        <dbReference type="Google" id="ProtNLM"/>
    </source>
</evidence>
<keyword evidence="2" id="KW-1185">Reference proteome</keyword>
<dbReference type="EMBL" id="APLF01000020">
    <property type="protein sequence ID" value="EMY80047.1"/>
    <property type="molecule type" value="Genomic_DNA"/>
</dbReference>